<accession>A0A8H3XP22</accession>
<evidence type="ECO:0000313" key="2">
    <source>
        <dbReference type="EMBL" id="GFF55809.1"/>
    </source>
</evidence>
<sequence length="122" mass="13718">MGVLVGLEEFTQSTLSSMRRGVQSVRVLDQIRPAEHAADNRSAKGKGRASDHDRGLDGANPMETLRVPVLDITYPLQAHSQQFHSQSLRQGTPGYSLRIHHSILVRGILIQQDRPRKHRIKH</sequence>
<name>A0A8H3XP22_9EURO</name>
<gene>
    <name evidence="2" type="ORF">IFM46972_10355</name>
</gene>
<organism evidence="2 3">
    <name type="scientific">Aspergillus udagawae</name>
    <dbReference type="NCBI Taxonomy" id="91492"/>
    <lineage>
        <taxon>Eukaryota</taxon>
        <taxon>Fungi</taxon>
        <taxon>Dikarya</taxon>
        <taxon>Ascomycota</taxon>
        <taxon>Pezizomycotina</taxon>
        <taxon>Eurotiomycetes</taxon>
        <taxon>Eurotiomycetidae</taxon>
        <taxon>Eurotiales</taxon>
        <taxon>Aspergillaceae</taxon>
        <taxon>Aspergillus</taxon>
        <taxon>Aspergillus subgen. Fumigati</taxon>
    </lineage>
</organism>
<dbReference type="Proteomes" id="UP000465221">
    <property type="component" value="Unassembled WGS sequence"/>
</dbReference>
<reference evidence="2 3" key="1">
    <citation type="submission" date="2020-01" db="EMBL/GenBank/DDBJ databases">
        <title>Draft genome sequence of Aspergillus udagawae IFM 46972.</title>
        <authorList>
            <person name="Takahashi H."/>
            <person name="Yaguchi T."/>
        </authorList>
    </citation>
    <scope>NUCLEOTIDE SEQUENCE [LARGE SCALE GENOMIC DNA]</scope>
    <source>
        <strain evidence="2 3">IFM 46972</strain>
    </source>
</reference>
<protein>
    <submittedName>
        <fullName evidence="2">Uncharacterized protein</fullName>
    </submittedName>
</protein>
<dbReference type="AlphaFoldDB" id="A0A8H3XP22"/>
<proteinExistence type="predicted"/>
<comment type="caution">
    <text evidence="2">The sequence shown here is derived from an EMBL/GenBank/DDBJ whole genome shotgun (WGS) entry which is preliminary data.</text>
</comment>
<dbReference type="EMBL" id="BLKC01000128">
    <property type="protein sequence ID" value="GFF55809.1"/>
    <property type="molecule type" value="Genomic_DNA"/>
</dbReference>
<feature type="compositionally biased region" description="Basic and acidic residues" evidence="1">
    <location>
        <begin position="33"/>
        <end position="56"/>
    </location>
</feature>
<feature type="region of interest" description="Disordered" evidence="1">
    <location>
        <begin position="33"/>
        <end position="62"/>
    </location>
</feature>
<evidence type="ECO:0000313" key="3">
    <source>
        <dbReference type="Proteomes" id="UP000465221"/>
    </source>
</evidence>
<evidence type="ECO:0000256" key="1">
    <source>
        <dbReference type="SAM" id="MobiDB-lite"/>
    </source>
</evidence>